<dbReference type="SUPFAM" id="SSF54849">
    <property type="entry name" value="GroEL-intermediate domain like"/>
    <property type="match status" value="1"/>
</dbReference>
<name>A0AAW2H6D5_9NEOP</name>
<evidence type="ECO:0000256" key="2">
    <source>
        <dbReference type="ARBA" id="ARBA00022741"/>
    </source>
</evidence>
<sequence length="517" mass="55416">MHGQMVRDMHEQAVGTVAACVSTSFGPLGLDKMCVDNVGEVMITNDGATILKSIDVDEPASRMMVDLAKEQDREVGDGTTSVVLLASSLVEKGNQVIRKGVHSSVLISGYKMAFKESVNFIKGHLQVETSKLSQQTLKGIVETSISSKVIKSEAEHFSKMTIDALKAIEDEKPAYNIKTINVLKKQGGSMKDSFLVNGYALNCTPASGQMPRRIKNPKIVCLGFSLQKTKMHLGVSVVVDNPDALEEIRLKEIEITKEKVSKILGTGANLVLTSGGIDDICTKQFLNAGAIAVKRVKDDELKTIASAVGTSVLNSLSNLDGEDHVGSMGHADFVSIEQVGDSDIIIIGGAKKKMASIVLRGANEQLLDEMERSVHDALCALKRAMESKTIVSGGGSVETALSLHLDHFANTICSKDQVGIQKFSEALLAIPKALAVNAGLDSNEIVAKLLSFMNRNKDIHGYKLGIDASRGTIQDNIKLGIIEPAMSKLKALRSATEAAIAILRIDEVIKLPPETKS</sequence>
<dbReference type="GO" id="GO:0051082">
    <property type="term" value="F:unfolded protein binding"/>
    <property type="evidence" value="ECO:0007669"/>
    <property type="project" value="InterPro"/>
</dbReference>
<evidence type="ECO:0000256" key="3">
    <source>
        <dbReference type="ARBA" id="ARBA00022840"/>
    </source>
</evidence>
<proteinExistence type="inferred from homology"/>
<evidence type="ECO:0000256" key="5">
    <source>
        <dbReference type="RuleBase" id="RU004187"/>
    </source>
</evidence>
<protein>
    <recommendedName>
        <fullName evidence="7">T-complex protein 1 subunit alpha</fullName>
    </recommendedName>
</protein>
<dbReference type="NCBIfam" id="NF041083">
    <property type="entry name" value="thermosome_beta"/>
    <property type="match status" value="1"/>
</dbReference>
<gene>
    <name evidence="6" type="ORF">PYX00_011248</name>
</gene>
<dbReference type="Pfam" id="PF00118">
    <property type="entry name" value="Cpn60_TCP1"/>
    <property type="match status" value="1"/>
</dbReference>
<dbReference type="InterPro" id="IPR002423">
    <property type="entry name" value="Cpn60/GroEL/TCP-1"/>
</dbReference>
<dbReference type="InterPro" id="IPR002194">
    <property type="entry name" value="Chaperonin_TCP-1_CS"/>
</dbReference>
<dbReference type="SUPFAM" id="SSF48592">
    <property type="entry name" value="GroEL equatorial domain-like"/>
    <property type="match status" value="1"/>
</dbReference>
<dbReference type="GO" id="GO:0016887">
    <property type="term" value="F:ATP hydrolysis activity"/>
    <property type="evidence" value="ECO:0007669"/>
    <property type="project" value="InterPro"/>
</dbReference>
<keyword evidence="3 5" id="KW-0067">ATP-binding</keyword>
<comment type="caution">
    <text evidence="6">The sequence shown here is derived from an EMBL/GenBank/DDBJ whole genome shotgun (WGS) entry which is preliminary data.</text>
</comment>
<dbReference type="GO" id="GO:0005524">
    <property type="term" value="F:ATP binding"/>
    <property type="evidence" value="ECO:0007669"/>
    <property type="project" value="UniProtKB-KW"/>
</dbReference>
<accession>A0AAW2H6D5</accession>
<dbReference type="InterPro" id="IPR027409">
    <property type="entry name" value="GroEL-like_apical_dom_sf"/>
</dbReference>
<evidence type="ECO:0000313" key="6">
    <source>
        <dbReference type="EMBL" id="KAL0263917.1"/>
    </source>
</evidence>
<dbReference type="AlphaFoldDB" id="A0AAW2H6D5"/>
<dbReference type="Gene3D" id="1.10.560.10">
    <property type="entry name" value="GroEL-like equatorial domain"/>
    <property type="match status" value="1"/>
</dbReference>
<reference evidence="6" key="1">
    <citation type="journal article" date="2024" name="Gigascience">
        <title>Chromosome-level genome of the poultry shaft louse Menopon gallinae provides insight into the host-switching and adaptive evolution of parasitic lice.</title>
        <authorList>
            <person name="Xu Y."/>
            <person name="Ma L."/>
            <person name="Liu S."/>
            <person name="Liang Y."/>
            <person name="Liu Q."/>
            <person name="He Z."/>
            <person name="Tian L."/>
            <person name="Duan Y."/>
            <person name="Cai W."/>
            <person name="Li H."/>
            <person name="Song F."/>
        </authorList>
    </citation>
    <scope>NUCLEOTIDE SEQUENCE</scope>
    <source>
        <strain evidence="6">Cailab_2023a</strain>
    </source>
</reference>
<dbReference type="EMBL" id="JARGDH010000073">
    <property type="protein sequence ID" value="KAL0263917.1"/>
    <property type="molecule type" value="Genomic_DNA"/>
</dbReference>
<comment type="similarity">
    <text evidence="1 5">Belongs to the TCP-1 chaperonin family.</text>
</comment>
<keyword evidence="4 5" id="KW-0143">Chaperone</keyword>
<dbReference type="GO" id="GO:0140662">
    <property type="term" value="F:ATP-dependent protein folding chaperone"/>
    <property type="evidence" value="ECO:0007669"/>
    <property type="project" value="InterPro"/>
</dbReference>
<dbReference type="InterPro" id="IPR027410">
    <property type="entry name" value="TCP-1-like_intermed_sf"/>
</dbReference>
<dbReference type="PANTHER" id="PTHR11353">
    <property type="entry name" value="CHAPERONIN"/>
    <property type="match status" value="1"/>
</dbReference>
<evidence type="ECO:0000256" key="4">
    <source>
        <dbReference type="ARBA" id="ARBA00023186"/>
    </source>
</evidence>
<evidence type="ECO:0008006" key="7">
    <source>
        <dbReference type="Google" id="ProtNLM"/>
    </source>
</evidence>
<dbReference type="Gene3D" id="3.50.7.10">
    <property type="entry name" value="GroEL"/>
    <property type="match status" value="1"/>
</dbReference>
<dbReference type="Gene3D" id="3.30.260.10">
    <property type="entry name" value="TCP-1-like chaperonin intermediate domain"/>
    <property type="match status" value="1"/>
</dbReference>
<dbReference type="SUPFAM" id="SSF52029">
    <property type="entry name" value="GroEL apical domain-like"/>
    <property type="match status" value="1"/>
</dbReference>
<dbReference type="InterPro" id="IPR053374">
    <property type="entry name" value="TCP-1_chaperonin"/>
</dbReference>
<keyword evidence="2 5" id="KW-0547">Nucleotide-binding</keyword>
<dbReference type="InterPro" id="IPR027413">
    <property type="entry name" value="GROEL-like_equatorial_sf"/>
</dbReference>
<organism evidence="6">
    <name type="scientific">Menopon gallinae</name>
    <name type="common">poultry shaft louse</name>
    <dbReference type="NCBI Taxonomy" id="328185"/>
    <lineage>
        <taxon>Eukaryota</taxon>
        <taxon>Metazoa</taxon>
        <taxon>Ecdysozoa</taxon>
        <taxon>Arthropoda</taxon>
        <taxon>Hexapoda</taxon>
        <taxon>Insecta</taxon>
        <taxon>Pterygota</taxon>
        <taxon>Neoptera</taxon>
        <taxon>Paraneoptera</taxon>
        <taxon>Psocodea</taxon>
        <taxon>Troctomorpha</taxon>
        <taxon>Phthiraptera</taxon>
        <taxon>Amblycera</taxon>
        <taxon>Menoponidae</taxon>
        <taxon>Menopon</taxon>
    </lineage>
</organism>
<evidence type="ECO:0000256" key="1">
    <source>
        <dbReference type="ARBA" id="ARBA00008020"/>
    </source>
</evidence>
<dbReference type="PROSITE" id="PS00995">
    <property type="entry name" value="TCP1_3"/>
    <property type="match status" value="1"/>
</dbReference>
<dbReference type="PRINTS" id="PR00304">
    <property type="entry name" value="TCOMPLEXTCP1"/>
</dbReference>
<dbReference type="InterPro" id="IPR017998">
    <property type="entry name" value="Chaperone_TCP-1"/>
</dbReference>